<dbReference type="Proteomes" id="UP000595046">
    <property type="component" value="Chromosome"/>
</dbReference>
<feature type="domain" description="PucR C-terminal helix-turn-helix" evidence="2">
    <location>
        <begin position="134"/>
        <end position="190"/>
    </location>
</feature>
<organism evidence="3 4">
    <name type="scientific">Streptomyces bathyalis</name>
    <dbReference type="NCBI Taxonomy" id="2710756"/>
    <lineage>
        <taxon>Bacteria</taxon>
        <taxon>Bacillati</taxon>
        <taxon>Actinomycetota</taxon>
        <taxon>Actinomycetes</taxon>
        <taxon>Kitasatosporales</taxon>
        <taxon>Streptomycetaceae</taxon>
        <taxon>Streptomyces</taxon>
    </lineage>
</organism>
<dbReference type="PANTHER" id="PTHR33744:SF1">
    <property type="entry name" value="DNA-BINDING TRANSCRIPTIONAL ACTIVATOR ADER"/>
    <property type="match status" value="1"/>
</dbReference>
<reference evidence="4" key="1">
    <citation type="submission" date="2020-02" db="EMBL/GenBank/DDBJ databases">
        <title>Streptomyces sp. ASO4wet.</title>
        <authorList>
            <person name="Risdian C."/>
            <person name="Landwehr W."/>
            <person name="Schupp P."/>
            <person name="Wink J."/>
        </authorList>
    </citation>
    <scope>NUCLEOTIDE SEQUENCE [LARGE SCALE GENOMIC DNA]</scope>
    <source>
        <strain evidence="4">ASO4wet</strain>
    </source>
</reference>
<dbReference type="InterPro" id="IPR025736">
    <property type="entry name" value="PucR_C-HTH_dom"/>
</dbReference>
<dbReference type="InterPro" id="IPR051448">
    <property type="entry name" value="CdaR-like_regulators"/>
</dbReference>
<evidence type="ECO:0000313" key="4">
    <source>
        <dbReference type="Proteomes" id="UP000595046"/>
    </source>
</evidence>
<feature type="region of interest" description="Disordered" evidence="1">
    <location>
        <begin position="36"/>
        <end position="69"/>
    </location>
</feature>
<dbReference type="Gene3D" id="1.10.10.2840">
    <property type="entry name" value="PucR C-terminal helix-turn-helix domain"/>
    <property type="match status" value="1"/>
</dbReference>
<name>A0A7T1WUI1_9ACTN</name>
<proteinExistence type="predicted"/>
<dbReference type="AlphaFoldDB" id="A0A7T1WUI1"/>
<keyword evidence="4" id="KW-1185">Reference proteome</keyword>
<feature type="compositionally biased region" description="Basic and acidic residues" evidence="1">
    <location>
        <begin position="42"/>
        <end position="51"/>
    </location>
</feature>
<dbReference type="EMBL" id="CP048882">
    <property type="protein sequence ID" value="QPP09686.1"/>
    <property type="molecule type" value="Genomic_DNA"/>
</dbReference>
<evidence type="ECO:0000313" key="3">
    <source>
        <dbReference type="EMBL" id="QPP09686.1"/>
    </source>
</evidence>
<accession>A0A7T1WUI1</accession>
<dbReference type="PANTHER" id="PTHR33744">
    <property type="entry name" value="CARBOHYDRATE DIACID REGULATOR"/>
    <property type="match status" value="1"/>
</dbReference>
<evidence type="ECO:0000256" key="1">
    <source>
        <dbReference type="SAM" id="MobiDB-lite"/>
    </source>
</evidence>
<dbReference type="Pfam" id="PF13556">
    <property type="entry name" value="HTH_30"/>
    <property type="match status" value="1"/>
</dbReference>
<sequence length="227" mass="24890">MAARQFDQGPMGRLPADTCEFDQFDVGQPLGFHPVQPPSVKAWHEERKPTDRPANGQLRRPLRVGPARRPGVRGPLSAIQLVVSAEVVPRLDCGWHVLTLSLTVSSAAEGMTPRSEFGTDRQGELLDQPARPTLRATLTGWAESGFSLVRAAEQLPVHRNTLIYRLEKISRLSGADVRDPKRALATYLACVTDLVDLPERGATGCRFPDAEGGQRVPFTRAVRSARP</sequence>
<dbReference type="KEGG" id="sbat:G4Z16_28415"/>
<protein>
    <submittedName>
        <fullName evidence="3">PucR family transcriptional regulator</fullName>
    </submittedName>
</protein>
<evidence type="ECO:0000259" key="2">
    <source>
        <dbReference type="Pfam" id="PF13556"/>
    </source>
</evidence>
<gene>
    <name evidence="3" type="ORF">G4Z16_28415</name>
</gene>
<dbReference type="InterPro" id="IPR042070">
    <property type="entry name" value="PucR_C-HTH_sf"/>
</dbReference>